<gene>
    <name evidence="17" type="ORF">EVG20_g4003</name>
</gene>
<dbReference type="SUPFAM" id="SSF82171">
    <property type="entry name" value="DPP6 N-terminal domain-like"/>
    <property type="match status" value="1"/>
</dbReference>
<evidence type="ECO:0000256" key="8">
    <source>
        <dbReference type="ARBA" id="ARBA00022670"/>
    </source>
</evidence>
<dbReference type="FunFam" id="3.90.105.20:FF:000003">
    <property type="entry name" value="Ribosome assembly factor mrt4"/>
    <property type="match status" value="1"/>
</dbReference>
<feature type="region of interest" description="Disordered" evidence="14">
    <location>
        <begin position="1"/>
        <end position="22"/>
    </location>
</feature>
<dbReference type="InterPro" id="IPR011042">
    <property type="entry name" value="6-blade_b-propeller_TolB-like"/>
</dbReference>
<evidence type="ECO:0000256" key="14">
    <source>
        <dbReference type="SAM" id="MobiDB-lite"/>
    </source>
</evidence>
<evidence type="ECO:0000256" key="9">
    <source>
        <dbReference type="ARBA" id="ARBA00022729"/>
    </source>
</evidence>
<evidence type="ECO:0000256" key="1">
    <source>
        <dbReference type="ARBA" id="ARBA00004046"/>
    </source>
</evidence>
<evidence type="ECO:0000256" key="2">
    <source>
        <dbReference type="ARBA" id="ARBA00004496"/>
    </source>
</evidence>
<dbReference type="STRING" id="205917.A0A4Y9YZU1"/>
<dbReference type="Proteomes" id="UP000298327">
    <property type="component" value="Unassembled WGS sequence"/>
</dbReference>
<dbReference type="PANTHER" id="PTHR42776:SF13">
    <property type="entry name" value="DIPEPTIDYL-PEPTIDASE 5"/>
    <property type="match status" value="1"/>
</dbReference>
<evidence type="ECO:0000256" key="10">
    <source>
        <dbReference type="ARBA" id="ARBA00022801"/>
    </source>
</evidence>
<dbReference type="EMBL" id="SEOQ01000195">
    <property type="protein sequence ID" value="TFY67267.1"/>
    <property type="molecule type" value="Genomic_DNA"/>
</dbReference>
<evidence type="ECO:0000313" key="17">
    <source>
        <dbReference type="EMBL" id="TFY67267.1"/>
    </source>
</evidence>
<dbReference type="SUPFAM" id="SSF160369">
    <property type="entry name" value="Ribosomal protein L10-like"/>
    <property type="match status" value="1"/>
</dbReference>
<feature type="domain" description="Peptidase S9 prolyl oligopeptidase catalytic" evidence="15">
    <location>
        <begin position="854"/>
        <end position="1068"/>
    </location>
</feature>
<evidence type="ECO:0000256" key="13">
    <source>
        <dbReference type="ARBA" id="ARBA00032829"/>
    </source>
</evidence>
<keyword evidence="8" id="KW-0645">Protease</keyword>
<evidence type="ECO:0000256" key="4">
    <source>
        <dbReference type="ARBA" id="ARBA00008889"/>
    </source>
</evidence>
<evidence type="ECO:0000313" key="18">
    <source>
        <dbReference type="Proteomes" id="UP000298327"/>
    </source>
</evidence>
<dbReference type="InterPro" id="IPR029058">
    <property type="entry name" value="AB_hydrolase_fold"/>
</dbReference>
<dbReference type="Pfam" id="PF00326">
    <property type="entry name" value="Peptidase_S9"/>
    <property type="match status" value="1"/>
</dbReference>
<dbReference type="GO" id="GO:0006508">
    <property type="term" value="P:proteolysis"/>
    <property type="evidence" value="ECO:0007669"/>
    <property type="project" value="UniProtKB-KW"/>
</dbReference>
<keyword evidence="10" id="KW-0378">Hydrolase</keyword>
<dbReference type="SUPFAM" id="SSF53474">
    <property type="entry name" value="alpha/beta-Hydrolases"/>
    <property type="match status" value="1"/>
</dbReference>
<dbReference type="GO" id="GO:0004252">
    <property type="term" value="F:serine-type endopeptidase activity"/>
    <property type="evidence" value="ECO:0007669"/>
    <property type="project" value="TreeGrafter"/>
</dbReference>
<reference evidence="17 18" key="1">
    <citation type="submission" date="2019-02" db="EMBL/GenBank/DDBJ databases">
        <title>Genome sequencing of the rare red list fungi Dentipellis fragilis.</title>
        <authorList>
            <person name="Buettner E."/>
            <person name="Kellner H."/>
        </authorList>
    </citation>
    <scope>NUCLEOTIDE SEQUENCE [LARGE SCALE GENOMIC DNA]</scope>
    <source>
        <strain evidence="17 18">DSM 105465</strain>
    </source>
</reference>
<dbReference type="GO" id="GO:0005730">
    <property type="term" value="C:nucleolus"/>
    <property type="evidence" value="ECO:0007669"/>
    <property type="project" value="UniProtKB-SubCell"/>
</dbReference>
<name>A0A4Y9YZU1_9AGAM</name>
<dbReference type="InterPro" id="IPR001375">
    <property type="entry name" value="Peptidase_S9_cat"/>
</dbReference>
<comment type="subunit">
    <text evidence="6">Associates with the pre-60S ribosomal particle.</text>
</comment>
<evidence type="ECO:0000259" key="15">
    <source>
        <dbReference type="Pfam" id="PF00326"/>
    </source>
</evidence>
<keyword evidence="7" id="KW-0963">Cytoplasm</keyword>
<evidence type="ECO:0000256" key="12">
    <source>
        <dbReference type="ARBA" id="ARBA00032578"/>
    </source>
</evidence>
<dbReference type="GO" id="GO:0005737">
    <property type="term" value="C:cytoplasm"/>
    <property type="evidence" value="ECO:0007669"/>
    <property type="project" value="UniProtKB-SubCell"/>
</dbReference>
<dbReference type="Pfam" id="PF17777">
    <property type="entry name" value="RL10P_insert"/>
    <property type="match status" value="1"/>
</dbReference>
<evidence type="ECO:0000256" key="11">
    <source>
        <dbReference type="ARBA" id="ARBA00023242"/>
    </source>
</evidence>
<dbReference type="AlphaFoldDB" id="A0A4Y9YZU1"/>
<proteinExistence type="inferred from homology"/>
<comment type="similarity">
    <text evidence="4">Belongs to the universal ribosomal protein uL10 family.</text>
</comment>
<dbReference type="CDD" id="cd05796">
    <property type="entry name" value="Ribosomal_P0_like"/>
    <property type="match status" value="1"/>
</dbReference>
<evidence type="ECO:0000256" key="6">
    <source>
        <dbReference type="ARBA" id="ARBA00011117"/>
    </source>
</evidence>
<dbReference type="InterPro" id="IPR001790">
    <property type="entry name" value="Ribosomal_uL10"/>
</dbReference>
<dbReference type="InterPro" id="IPR043164">
    <property type="entry name" value="Ribosomal_uL10-like_insert_sf"/>
</dbReference>
<sequence length="1083" mass="121467">MPKSKRQKLVSLTKVSKKTKEQKGAQITEVQTNTEKWKYCWLFAVGNMRNSHLKTVRRLWKEYALRIPLHHFLRHRGSRIPGCSTARIYFGRGAVMAKALGSTPETEHRPGLSKLAKQIKGQVGLFFTDSEPEEVIEWFKDFHQSDFARAGNRASRTVVLPAGPIMRHHSDPPEPFPHNEEPQLRKLGLTTVMNKGVPSLENPHKLCEQGKVLTPEQAQLLKLTGVKMVEFRVGLKARWDAATGNVVEIDDPTFAVEGDEGNADEADEAAMSDVAANERAIDGVLRYLLMHVGVKGAGSIDGCLYVRARYRTTMWFPRISLFGLAAQIPLQSHPPSTALTMSSAKNFTLKTGDEVFSPRDLIELARPGTGAANPTGDLVLVPVSKYSFDAKKNTKSIFVASLESTVEPLEIPLTSGGEAFWLDAETVGHVVTNEGEKKASLYAISLQIMPERLTTPESPVLVGTFPTSSVTNFRYSAKLGVLVFSDNVYEDGNLTDVPKHDEEWENRGTSAFVYDDAYERHWDTYVGPKKPTLFGVKVFADAKKKWHLEGDFTNLLTDSRHHAPVEPFGGTDDFDVSDRHVVYTTKDPELPEAWHTKQNVYIVNLYGSEKPRELTSGQQGATHAPVFSPAGDKVAWLELDKDGYESDRRPLVSAKVVIYDLAKDVRFTVTQYWDRSPDALAFSTDSEFIYLTAGDHARAKVFVLPVPPTPDQSTTNPTLQPWYTPRPITHSGAATGLQTLSNGRIIYSLSSAVKPNDVFIIRGLRELEAELERMHSLRALEWKARPVQVTRFTADALRAKNLQKGEDIWFKGAEDKDVQGWVYKPKGYKEGEGRKWPAILFIHGGPQGVWDDRWSTRWNPAVFAEQGYFVVAINPTGSTTFGQAFTDAIAEDWGGKPFVDLQKGWKHALEKYPDIDADRAGAAGASWGGYAINWIQGHPEYGFNFKALVCHDGVFDAEYNGYSTDELFFFNHEWGGRPWDAKAKEILAKFNPTKFVHQWSTPQLVIHGSKDYRLPETDGIGAFHALRQRGVPSRLVIFPDENHWVLNHGNSLKWHHEVFRWLDLYTGKEIKEGDKVEVVQLKN</sequence>
<comment type="function">
    <text evidence="1">Component of the ribosome assembly machinery. Nuclear paralog of the ribosomal protein P0, it binds pre-60S subunits at an early stage of assembly in the nucleolus, and is replaced by P0 in cytoplasmic pre-60S subunits and mature 80S ribosomes.</text>
</comment>
<dbReference type="Gene3D" id="3.90.105.20">
    <property type="match status" value="1"/>
</dbReference>
<dbReference type="Gene3D" id="3.30.70.1730">
    <property type="match status" value="1"/>
</dbReference>
<comment type="subcellular location">
    <subcellularLocation>
        <location evidence="2">Cytoplasm</location>
    </subcellularLocation>
    <subcellularLocation>
        <location evidence="3">Nucleus</location>
        <location evidence="3">Nucleolus</location>
    </subcellularLocation>
</comment>
<evidence type="ECO:0000256" key="7">
    <source>
        <dbReference type="ARBA" id="ARBA00022490"/>
    </source>
</evidence>
<dbReference type="InterPro" id="IPR043141">
    <property type="entry name" value="Ribosomal_uL10-like_sf"/>
</dbReference>
<organism evidence="17 18">
    <name type="scientific">Dentipellis fragilis</name>
    <dbReference type="NCBI Taxonomy" id="205917"/>
    <lineage>
        <taxon>Eukaryota</taxon>
        <taxon>Fungi</taxon>
        <taxon>Dikarya</taxon>
        <taxon>Basidiomycota</taxon>
        <taxon>Agaricomycotina</taxon>
        <taxon>Agaricomycetes</taxon>
        <taxon>Russulales</taxon>
        <taxon>Hericiaceae</taxon>
        <taxon>Dentipellis</taxon>
    </lineage>
</organism>
<comment type="caution">
    <text evidence="17">The sequence shown here is derived from an EMBL/GenBank/DDBJ whole genome shotgun (WGS) entry which is preliminary data.</text>
</comment>
<accession>A0A4Y9YZU1</accession>
<dbReference type="OrthoDB" id="416344at2759"/>
<dbReference type="InterPro" id="IPR040637">
    <property type="entry name" value="Ribosomal_uL10-like_insert"/>
</dbReference>
<dbReference type="Pfam" id="PF00466">
    <property type="entry name" value="Ribosomal_L10"/>
    <property type="match status" value="1"/>
</dbReference>
<protein>
    <recommendedName>
        <fullName evidence="13">Dipeptidyl-peptidase V</fullName>
    </recommendedName>
    <alternativeName>
        <fullName evidence="12">mRNA turnover protein 4</fullName>
    </alternativeName>
</protein>
<feature type="domain" description="Large ribosomal subunit protein uL10-like insertion" evidence="16">
    <location>
        <begin position="148"/>
        <end position="226"/>
    </location>
</feature>
<keyword evidence="18" id="KW-1185">Reference proteome</keyword>
<dbReference type="Gene3D" id="3.40.50.1820">
    <property type="entry name" value="alpha/beta hydrolase"/>
    <property type="match status" value="1"/>
</dbReference>
<dbReference type="FunFam" id="3.40.50.1820:FF:000028">
    <property type="entry name" value="S9 family peptidase"/>
    <property type="match status" value="1"/>
</dbReference>
<comment type="similarity">
    <text evidence="5">Belongs to the peptidase S9C family.</text>
</comment>
<evidence type="ECO:0000256" key="5">
    <source>
        <dbReference type="ARBA" id="ARBA00010040"/>
    </source>
</evidence>
<dbReference type="InterPro" id="IPR033867">
    <property type="entry name" value="Mrt4"/>
</dbReference>
<dbReference type="Gene3D" id="2.120.10.30">
    <property type="entry name" value="TolB, C-terminal domain"/>
    <property type="match status" value="1"/>
</dbReference>
<keyword evidence="11" id="KW-0539">Nucleus</keyword>
<dbReference type="PANTHER" id="PTHR42776">
    <property type="entry name" value="SERINE PEPTIDASE S9 FAMILY MEMBER"/>
    <property type="match status" value="1"/>
</dbReference>
<dbReference type="GO" id="GO:0000027">
    <property type="term" value="P:ribosomal large subunit assembly"/>
    <property type="evidence" value="ECO:0007669"/>
    <property type="project" value="InterPro"/>
</dbReference>
<evidence type="ECO:0000256" key="3">
    <source>
        <dbReference type="ARBA" id="ARBA00004604"/>
    </source>
</evidence>
<keyword evidence="9" id="KW-0732">Signal</keyword>
<evidence type="ECO:0000259" key="16">
    <source>
        <dbReference type="Pfam" id="PF17777"/>
    </source>
</evidence>